<proteinExistence type="predicted"/>
<gene>
    <name evidence="1" type="ORF">NDU88_008702</name>
</gene>
<reference evidence="1" key="1">
    <citation type="journal article" date="2022" name="bioRxiv">
        <title>Sequencing and chromosome-scale assembly of the giantPleurodeles waltlgenome.</title>
        <authorList>
            <person name="Brown T."/>
            <person name="Elewa A."/>
            <person name="Iarovenko S."/>
            <person name="Subramanian E."/>
            <person name="Araus A.J."/>
            <person name="Petzold A."/>
            <person name="Susuki M."/>
            <person name="Suzuki K.-i.T."/>
            <person name="Hayashi T."/>
            <person name="Toyoda A."/>
            <person name="Oliveira C."/>
            <person name="Osipova E."/>
            <person name="Leigh N.D."/>
            <person name="Simon A."/>
            <person name="Yun M.H."/>
        </authorList>
    </citation>
    <scope>NUCLEOTIDE SEQUENCE</scope>
    <source>
        <strain evidence="1">20211129_DDA</strain>
        <tissue evidence="1">Liver</tissue>
    </source>
</reference>
<dbReference type="AlphaFoldDB" id="A0AAV7QSK1"/>
<evidence type="ECO:0000313" key="2">
    <source>
        <dbReference type="Proteomes" id="UP001066276"/>
    </source>
</evidence>
<sequence length="70" mass="7494">MAESASLPLWLQWGGRVAPRRCASVPEAAAWQPAAGLDLAPRALLVVYREGAAPAPRVSATCRHRPPHMP</sequence>
<name>A0AAV7QSK1_PLEWA</name>
<organism evidence="1 2">
    <name type="scientific">Pleurodeles waltl</name>
    <name type="common">Iberian ribbed newt</name>
    <dbReference type="NCBI Taxonomy" id="8319"/>
    <lineage>
        <taxon>Eukaryota</taxon>
        <taxon>Metazoa</taxon>
        <taxon>Chordata</taxon>
        <taxon>Craniata</taxon>
        <taxon>Vertebrata</taxon>
        <taxon>Euteleostomi</taxon>
        <taxon>Amphibia</taxon>
        <taxon>Batrachia</taxon>
        <taxon>Caudata</taxon>
        <taxon>Salamandroidea</taxon>
        <taxon>Salamandridae</taxon>
        <taxon>Pleurodelinae</taxon>
        <taxon>Pleurodeles</taxon>
    </lineage>
</organism>
<keyword evidence="2" id="KW-1185">Reference proteome</keyword>
<evidence type="ECO:0000313" key="1">
    <source>
        <dbReference type="EMBL" id="KAJ1142376.1"/>
    </source>
</evidence>
<comment type="caution">
    <text evidence="1">The sequence shown here is derived from an EMBL/GenBank/DDBJ whole genome shotgun (WGS) entry which is preliminary data.</text>
</comment>
<protein>
    <submittedName>
        <fullName evidence="1">Uncharacterized protein</fullName>
    </submittedName>
</protein>
<dbReference type="Proteomes" id="UP001066276">
    <property type="component" value="Chromosome 6"/>
</dbReference>
<accession>A0AAV7QSK1</accession>
<dbReference type="EMBL" id="JANPWB010000010">
    <property type="protein sequence ID" value="KAJ1142376.1"/>
    <property type="molecule type" value="Genomic_DNA"/>
</dbReference>